<evidence type="ECO:0000256" key="4">
    <source>
        <dbReference type="ARBA" id="ARBA00022989"/>
    </source>
</evidence>
<proteinExistence type="inferred from homology"/>
<keyword evidence="2" id="KW-1003">Cell membrane</keyword>
<dbReference type="HOGENOM" id="CLU_070277_0_0_9"/>
<dbReference type="PANTHER" id="PTHR34390:SF2">
    <property type="entry name" value="SUCCINATE TRANSPORTER SUBUNIT YJJP-RELATED"/>
    <property type="match status" value="1"/>
</dbReference>
<feature type="transmembrane region" description="Helical" evidence="7">
    <location>
        <begin position="137"/>
        <end position="156"/>
    </location>
</feature>
<evidence type="ECO:0000256" key="2">
    <source>
        <dbReference type="ARBA" id="ARBA00022475"/>
    </source>
</evidence>
<dbReference type="EMBL" id="CP007452">
    <property type="protein sequence ID" value="AHM56840.1"/>
    <property type="molecule type" value="Genomic_DNA"/>
</dbReference>
<evidence type="ECO:0000256" key="3">
    <source>
        <dbReference type="ARBA" id="ARBA00022692"/>
    </source>
</evidence>
<accession>W8T7G6</accession>
<name>W8T7G6_PEPAC</name>
<evidence type="ECO:0000256" key="5">
    <source>
        <dbReference type="ARBA" id="ARBA00023136"/>
    </source>
</evidence>
<evidence type="ECO:0000256" key="6">
    <source>
        <dbReference type="ARBA" id="ARBA00034125"/>
    </source>
</evidence>
<feature type="transmembrane region" description="Helical" evidence="7">
    <location>
        <begin position="223"/>
        <end position="247"/>
    </location>
</feature>
<feature type="transmembrane region" description="Helical" evidence="7">
    <location>
        <begin position="168"/>
        <end position="186"/>
    </location>
</feature>
<evidence type="ECO:0000256" key="1">
    <source>
        <dbReference type="ARBA" id="ARBA00004651"/>
    </source>
</evidence>
<dbReference type="KEGG" id="eac:EAL2_c15450"/>
<gene>
    <name evidence="9" type="ORF">EAL2_c15450</name>
</gene>
<dbReference type="GO" id="GO:0005886">
    <property type="term" value="C:plasma membrane"/>
    <property type="evidence" value="ECO:0007669"/>
    <property type="project" value="UniProtKB-SubCell"/>
</dbReference>
<keyword evidence="3 7" id="KW-0812">Transmembrane</keyword>
<sequence length="256" mass="27741">MLKNEVLQIALYSGEIMLKSGAETYRVEDIIDRMCKSKELHEVSSFVTPTGLFVSDNKTRESTSIIKRVKNRKIDLDKISQVNNFARSFVKSEIPYEEAMNKLKKIDNTPKFHPALTLILIGLAAAFFTLLSGGKPLDFIATFFVSIISIIVFWSIDRLSDTQFLSTTASAAVISLCSVISSKIGLVTSFDMIIVGAVMPLVPGVALTNGIRDLISGDIISGISRVFEAVMIAVSIAVGVGLVLGFWTGVLGGSLI</sequence>
<dbReference type="GO" id="GO:0015744">
    <property type="term" value="P:succinate transport"/>
    <property type="evidence" value="ECO:0007669"/>
    <property type="project" value="TreeGrafter"/>
</dbReference>
<protein>
    <submittedName>
        <fullName evidence="9">Putative membrane protein</fullName>
    </submittedName>
</protein>
<comment type="similarity">
    <text evidence="6">Belongs to the ThrE exporter (TC 2.A.79) family.</text>
</comment>
<organism evidence="9 10">
    <name type="scientific">Peptoclostridium acidaminophilum DSM 3953</name>
    <dbReference type="NCBI Taxonomy" id="1286171"/>
    <lineage>
        <taxon>Bacteria</taxon>
        <taxon>Bacillati</taxon>
        <taxon>Bacillota</taxon>
        <taxon>Clostridia</taxon>
        <taxon>Peptostreptococcales</taxon>
        <taxon>Peptoclostridiaceae</taxon>
        <taxon>Peptoclostridium</taxon>
    </lineage>
</organism>
<dbReference type="GO" id="GO:0022857">
    <property type="term" value="F:transmembrane transporter activity"/>
    <property type="evidence" value="ECO:0007669"/>
    <property type="project" value="InterPro"/>
</dbReference>
<feature type="domain" description="Threonine/serine exporter-like N-terminal" evidence="8">
    <location>
        <begin position="9"/>
        <end position="246"/>
    </location>
</feature>
<evidence type="ECO:0000256" key="7">
    <source>
        <dbReference type="SAM" id="Phobius"/>
    </source>
</evidence>
<feature type="transmembrane region" description="Helical" evidence="7">
    <location>
        <begin position="112"/>
        <end position="131"/>
    </location>
</feature>
<dbReference type="InterPro" id="IPR050539">
    <property type="entry name" value="ThrE_Dicarb/AminoAcid_Exp"/>
</dbReference>
<keyword evidence="10" id="KW-1185">Reference proteome</keyword>
<dbReference type="AlphaFoldDB" id="W8T7G6"/>
<dbReference type="Pfam" id="PF06738">
    <property type="entry name" value="ThrE"/>
    <property type="match status" value="1"/>
</dbReference>
<dbReference type="OrthoDB" id="9813917at2"/>
<dbReference type="eggNOG" id="COG2966">
    <property type="taxonomic scope" value="Bacteria"/>
</dbReference>
<dbReference type="Proteomes" id="UP000019591">
    <property type="component" value="Chromosome"/>
</dbReference>
<keyword evidence="4 7" id="KW-1133">Transmembrane helix</keyword>
<feature type="transmembrane region" description="Helical" evidence="7">
    <location>
        <begin position="192"/>
        <end position="211"/>
    </location>
</feature>
<reference evidence="9 10" key="1">
    <citation type="journal article" date="2014" name="Genome Announc.">
        <title>Complete Genome Sequence of Amino Acid-Utilizing Eubacterium acidaminophilum al-2 (DSM 3953).</title>
        <authorList>
            <person name="Poehlein A."/>
            <person name="Andreesen J.R."/>
            <person name="Daniel R."/>
        </authorList>
    </citation>
    <scope>NUCLEOTIDE SEQUENCE [LARGE SCALE GENOMIC DNA]</scope>
    <source>
        <strain evidence="9 10">DSM 3953</strain>
    </source>
</reference>
<keyword evidence="5 7" id="KW-0472">Membrane</keyword>
<dbReference type="PATRIC" id="fig|1286171.3.peg.1495"/>
<dbReference type="InterPro" id="IPR010619">
    <property type="entry name" value="ThrE-like_N"/>
</dbReference>
<dbReference type="PANTHER" id="PTHR34390">
    <property type="entry name" value="UPF0442 PROTEIN YJJB-RELATED"/>
    <property type="match status" value="1"/>
</dbReference>
<evidence type="ECO:0000313" key="10">
    <source>
        <dbReference type="Proteomes" id="UP000019591"/>
    </source>
</evidence>
<evidence type="ECO:0000313" key="9">
    <source>
        <dbReference type="EMBL" id="AHM56840.1"/>
    </source>
</evidence>
<evidence type="ECO:0000259" key="8">
    <source>
        <dbReference type="Pfam" id="PF06738"/>
    </source>
</evidence>
<dbReference type="RefSeq" id="WP_025435819.1">
    <property type="nucleotide sequence ID" value="NZ_CP007452.1"/>
</dbReference>
<comment type="subcellular location">
    <subcellularLocation>
        <location evidence="1">Cell membrane</location>
        <topology evidence="1">Multi-pass membrane protein</topology>
    </subcellularLocation>
</comment>